<keyword evidence="2" id="KW-0963">Cytoplasm</keyword>
<evidence type="ECO:0000256" key="7">
    <source>
        <dbReference type="RuleBase" id="RU000394"/>
    </source>
</evidence>
<comment type="subcellular location">
    <subcellularLocation>
        <location evidence="1">Cytoplasm</location>
    </subcellularLocation>
</comment>
<dbReference type="PRINTS" id="PR00380">
    <property type="entry name" value="KINESINHEAVY"/>
</dbReference>
<evidence type="ECO:0000313" key="9">
    <source>
        <dbReference type="EnsemblProtists" id="Phyra52067"/>
    </source>
</evidence>
<dbReference type="Pfam" id="PF00225">
    <property type="entry name" value="Kinesin"/>
    <property type="match status" value="1"/>
</dbReference>
<feature type="binding site" evidence="6">
    <location>
        <begin position="86"/>
        <end position="93"/>
    </location>
    <ligand>
        <name>ATP</name>
        <dbReference type="ChEBI" id="CHEBI:30616"/>
    </ligand>
</feature>
<dbReference type="EnsemblProtists" id="Phyra52067">
    <property type="protein sequence ID" value="Phyra52067"/>
    <property type="gene ID" value="Phyra52067"/>
</dbReference>
<dbReference type="eggNOG" id="KOG0244">
    <property type="taxonomic scope" value="Eukaryota"/>
</dbReference>
<protein>
    <recommendedName>
        <fullName evidence="7">Kinesin-like protein</fullName>
    </recommendedName>
</protein>
<dbReference type="Proteomes" id="UP000005238">
    <property type="component" value="Unassembled WGS sequence"/>
</dbReference>
<accession>H3G7K4</accession>
<dbReference type="HOGENOM" id="CLU_001485_2_0_1"/>
<evidence type="ECO:0000256" key="3">
    <source>
        <dbReference type="ARBA" id="ARBA00022741"/>
    </source>
</evidence>
<evidence type="ECO:0000256" key="2">
    <source>
        <dbReference type="ARBA" id="ARBA00022490"/>
    </source>
</evidence>
<dbReference type="InterPro" id="IPR027640">
    <property type="entry name" value="Kinesin-like_fam"/>
</dbReference>
<dbReference type="Gene3D" id="3.40.850.10">
    <property type="entry name" value="Kinesin motor domain"/>
    <property type="match status" value="1"/>
</dbReference>
<evidence type="ECO:0000259" key="8">
    <source>
        <dbReference type="PROSITE" id="PS50067"/>
    </source>
</evidence>
<evidence type="ECO:0000256" key="6">
    <source>
        <dbReference type="PROSITE-ProRule" id="PRU00283"/>
    </source>
</evidence>
<reference evidence="10" key="1">
    <citation type="journal article" date="2006" name="Science">
        <title>Phytophthora genome sequences uncover evolutionary origins and mechanisms of pathogenesis.</title>
        <authorList>
            <person name="Tyler B.M."/>
            <person name="Tripathy S."/>
            <person name="Zhang X."/>
            <person name="Dehal P."/>
            <person name="Jiang R.H."/>
            <person name="Aerts A."/>
            <person name="Arredondo F.D."/>
            <person name="Baxter L."/>
            <person name="Bensasson D."/>
            <person name="Beynon J.L."/>
            <person name="Chapman J."/>
            <person name="Damasceno C.M."/>
            <person name="Dorrance A.E."/>
            <person name="Dou D."/>
            <person name="Dickerman A.W."/>
            <person name="Dubchak I.L."/>
            <person name="Garbelotto M."/>
            <person name="Gijzen M."/>
            <person name="Gordon S.G."/>
            <person name="Govers F."/>
            <person name="Grunwald N.J."/>
            <person name="Huang W."/>
            <person name="Ivors K.L."/>
            <person name="Jones R.W."/>
            <person name="Kamoun S."/>
            <person name="Krampis K."/>
            <person name="Lamour K.H."/>
            <person name="Lee M.K."/>
            <person name="McDonald W.H."/>
            <person name="Medina M."/>
            <person name="Meijer H.J."/>
            <person name="Nordberg E.K."/>
            <person name="Maclean D.J."/>
            <person name="Ospina-Giraldo M.D."/>
            <person name="Morris P.F."/>
            <person name="Phuntumart V."/>
            <person name="Putnam N.H."/>
            <person name="Rash S."/>
            <person name="Rose J.K."/>
            <person name="Sakihama Y."/>
            <person name="Salamov A.A."/>
            <person name="Savidor A."/>
            <person name="Scheuring C.F."/>
            <person name="Smith B.M."/>
            <person name="Sobral B.W."/>
            <person name="Terry A."/>
            <person name="Torto-Alalibo T.A."/>
            <person name="Win J."/>
            <person name="Xu Z."/>
            <person name="Zhang H."/>
            <person name="Grigoriev I.V."/>
            <person name="Rokhsar D.S."/>
            <person name="Boore J.L."/>
        </authorList>
    </citation>
    <scope>NUCLEOTIDE SEQUENCE [LARGE SCALE GENOMIC DNA]</scope>
    <source>
        <strain evidence="10">Pr102</strain>
    </source>
</reference>
<keyword evidence="3 6" id="KW-0547">Nucleotide-binding</keyword>
<evidence type="ECO:0000256" key="4">
    <source>
        <dbReference type="ARBA" id="ARBA00022840"/>
    </source>
</evidence>
<dbReference type="PROSITE" id="PS50067">
    <property type="entry name" value="KINESIN_MOTOR_2"/>
    <property type="match status" value="1"/>
</dbReference>
<evidence type="ECO:0000256" key="1">
    <source>
        <dbReference type="ARBA" id="ARBA00004496"/>
    </source>
</evidence>
<dbReference type="STRING" id="164328.H3G7K4"/>
<sequence>VCVAVRIRPMLPRELARNAATCVQRFRGQDNTIALLPTALERTERKFTFDHVFPQATKQTELYDEALRPWMSSFLQGFNVTVIAYGQTGSGKTHTMGNSMPDEEAADDALDGDEGLIPRFLHHLFAKLNETDGNFQLSVSFLEIYGEDIHDLLEQPDAQRVHRRSEPLQLRENKKNGVWVQGLTEVRVANRLEAMEQMRLGSLQRITASTQMNERSSRSHAVYTVKIVQRVSEKKSDTSDAVIVSKLTFVDLAGSERLKKTLAEGERMKEGIQINVGLFALGNVINALGDEKRRAGPHVHVPYRSSKLTRLLQDALGGNSRTLFIACVSPADSNANETLNTLQYANRAKNIQ</sequence>
<dbReference type="AlphaFoldDB" id="H3G7K4"/>
<dbReference type="VEuPathDB" id="FungiDB:KRP23_11956"/>
<dbReference type="FunFam" id="3.40.850.10:FF:000254">
    <property type="entry name" value="Kinesin-like protein"/>
    <property type="match status" value="1"/>
</dbReference>
<keyword evidence="7" id="KW-0493">Microtubule</keyword>
<dbReference type="SMART" id="SM00129">
    <property type="entry name" value="KISc"/>
    <property type="match status" value="1"/>
</dbReference>
<dbReference type="SUPFAM" id="SSF52540">
    <property type="entry name" value="P-loop containing nucleoside triphosphate hydrolases"/>
    <property type="match status" value="1"/>
</dbReference>
<dbReference type="InterPro" id="IPR001752">
    <property type="entry name" value="Kinesin_motor_dom"/>
</dbReference>
<feature type="domain" description="Kinesin motor" evidence="8">
    <location>
        <begin position="1"/>
        <end position="351"/>
    </location>
</feature>
<dbReference type="GO" id="GO:0007018">
    <property type="term" value="P:microtubule-based movement"/>
    <property type="evidence" value="ECO:0000318"/>
    <property type="project" value="GO_Central"/>
</dbReference>
<dbReference type="InterPro" id="IPR027417">
    <property type="entry name" value="P-loop_NTPase"/>
</dbReference>
<evidence type="ECO:0000256" key="5">
    <source>
        <dbReference type="ARBA" id="ARBA00023054"/>
    </source>
</evidence>
<dbReference type="InParanoid" id="H3G7K4"/>
<proteinExistence type="inferred from homology"/>
<dbReference type="InterPro" id="IPR036961">
    <property type="entry name" value="Kinesin_motor_dom_sf"/>
</dbReference>
<dbReference type="GO" id="GO:0003777">
    <property type="term" value="F:microtubule motor activity"/>
    <property type="evidence" value="ECO:0000318"/>
    <property type="project" value="GO_Central"/>
</dbReference>
<organism evidence="9 10">
    <name type="scientific">Phytophthora ramorum</name>
    <name type="common">Sudden oak death agent</name>
    <dbReference type="NCBI Taxonomy" id="164328"/>
    <lineage>
        <taxon>Eukaryota</taxon>
        <taxon>Sar</taxon>
        <taxon>Stramenopiles</taxon>
        <taxon>Oomycota</taxon>
        <taxon>Peronosporomycetes</taxon>
        <taxon>Peronosporales</taxon>
        <taxon>Peronosporaceae</taxon>
        <taxon>Phytophthora</taxon>
    </lineage>
</organism>
<evidence type="ECO:0000313" key="10">
    <source>
        <dbReference type="Proteomes" id="UP000005238"/>
    </source>
</evidence>
<dbReference type="GO" id="GO:0016887">
    <property type="term" value="F:ATP hydrolysis activity"/>
    <property type="evidence" value="ECO:0000318"/>
    <property type="project" value="GO_Central"/>
</dbReference>
<keyword evidence="4 6" id="KW-0067">ATP-binding</keyword>
<dbReference type="EMBL" id="DS566062">
    <property type="status" value="NOT_ANNOTATED_CDS"/>
    <property type="molecule type" value="Genomic_DNA"/>
</dbReference>
<reference evidence="9" key="2">
    <citation type="submission" date="2015-06" db="UniProtKB">
        <authorList>
            <consortium name="EnsemblProtists"/>
        </authorList>
    </citation>
    <scope>IDENTIFICATION</scope>
    <source>
        <strain evidence="9">Pr102</strain>
    </source>
</reference>
<dbReference type="GO" id="GO:0008017">
    <property type="term" value="F:microtubule binding"/>
    <property type="evidence" value="ECO:0000318"/>
    <property type="project" value="GO_Central"/>
</dbReference>
<name>H3G7K4_PHYRM</name>
<dbReference type="GO" id="GO:0005737">
    <property type="term" value="C:cytoplasm"/>
    <property type="evidence" value="ECO:0000318"/>
    <property type="project" value="GO_Central"/>
</dbReference>
<dbReference type="InterPro" id="IPR019821">
    <property type="entry name" value="Kinesin_motor_CS"/>
</dbReference>
<dbReference type="VEuPathDB" id="FungiDB:KRP22_13980"/>
<dbReference type="GO" id="GO:0005871">
    <property type="term" value="C:kinesin complex"/>
    <property type="evidence" value="ECO:0000318"/>
    <property type="project" value="GO_Central"/>
</dbReference>
<dbReference type="PANTHER" id="PTHR47969:SF15">
    <property type="entry name" value="CHROMOSOME-ASSOCIATED KINESIN KIF4A-RELATED"/>
    <property type="match status" value="1"/>
</dbReference>
<keyword evidence="10" id="KW-1185">Reference proteome</keyword>
<dbReference type="OMA" id="PIAWHAR"/>
<keyword evidence="5" id="KW-0175">Coiled coil</keyword>
<keyword evidence="6 7" id="KW-0505">Motor protein</keyword>
<dbReference type="GO" id="GO:0005524">
    <property type="term" value="F:ATP binding"/>
    <property type="evidence" value="ECO:0007669"/>
    <property type="project" value="UniProtKB-UniRule"/>
</dbReference>
<dbReference type="PROSITE" id="PS00411">
    <property type="entry name" value="KINESIN_MOTOR_1"/>
    <property type="match status" value="1"/>
</dbReference>
<dbReference type="GO" id="GO:0005874">
    <property type="term" value="C:microtubule"/>
    <property type="evidence" value="ECO:0000318"/>
    <property type="project" value="GO_Central"/>
</dbReference>
<comment type="similarity">
    <text evidence="6 7">Belongs to the TRAFAC class myosin-kinesin ATPase superfamily. Kinesin family.</text>
</comment>
<dbReference type="PANTHER" id="PTHR47969">
    <property type="entry name" value="CHROMOSOME-ASSOCIATED KINESIN KIF4A-RELATED"/>
    <property type="match status" value="1"/>
</dbReference>